<dbReference type="InterPro" id="IPR036864">
    <property type="entry name" value="Zn2-C6_fun-type_DNA-bd_sf"/>
</dbReference>
<proteinExistence type="predicted"/>
<dbReference type="Gene3D" id="4.10.240.10">
    <property type="entry name" value="Zn(2)-C6 fungal-type DNA-binding domain"/>
    <property type="match status" value="1"/>
</dbReference>
<dbReference type="GO" id="GO:0008270">
    <property type="term" value="F:zinc ion binding"/>
    <property type="evidence" value="ECO:0007669"/>
    <property type="project" value="InterPro"/>
</dbReference>
<evidence type="ECO:0000259" key="2">
    <source>
        <dbReference type="PROSITE" id="PS50048"/>
    </source>
</evidence>
<organism evidence="3 4">
    <name type="scientific">Trichodelitschia bisporula</name>
    <dbReference type="NCBI Taxonomy" id="703511"/>
    <lineage>
        <taxon>Eukaryota</taxon>
        <taxon>Fungi</taxon>
        <taxon>Dikarya</taxon>
        <taxon>Ascomycota</taxon>
        <taxon>Pezizomycotina</taxon>
        <taxon>Dothideomycetes</taxon>
        <taxon>Dothideomycetes incertae sedis</taxon>
        <taxon>Phaeotrichales</taxon>
        <taxon>Phaeotrichaceae</taxon>
        <taxon>Trichodelitschia</taxon>
    </lineage>
</organism>
<sequence>MAGDMQSSRIGHTKSRNGCLRCKQRKVKCDEQSPCANCIRRNEECSLTSYNSQETSPQSSLSPDPYNFLLLSPGDLPNTSTWAQDLFLMSHYVTSTCPSVGHSQAVTHLWQTYFPEVATTHPFLMHGMLAFSAVHLSRMRPRDSARFEMQSQYHLSLALEGYRAQLPHLDESNYVAVFVMSAILAVLSISTIATKPGPALHEPCPFPDLLAFLSLTHSIKHITATCWGHLATTPLNAMMYEHQIAPHDTPLPPHLIMHFEALRARIAADQDAEAASTCTDCLNQLQAVYQNVLALAPRTFRSGVVVTWLTHVPSDYVNLLRRRHGSALGILGHFVVLWELLPERWFTNNFGPSALRSIAGEMEPEEAQFWLTWPQGILRPEPTQKVEEALGSMEL</sequence>
<dbReference type="PROSITE" id="PS50048">
    <property type="entry name" value="ZN2_CY6_FUNGAL_2"/>
    <property type="match status" value="1"/>
</dbReference>
<dbReference type="Pfam" id="PF11951">
    <property type="entry name" value="Fungal_trans_2"/>
    <property type="match status" value="1"/>
</dbReference>
<dbReference type="Pfam" id="PF00172">
    <property type="entry name" value="Zn_clus"/>
    <property type="match status" value="1"/>
</dbReference>
<gene>
    <name evidence="3" type="ORF">EJ06DRAFT_533567</name>
</gene>
<evidence type="ECO:0000256" key="1">
    <source>
        <dbReference type="ARBA" id="ARBA00023242"/>
    </source>
</evidence>
<dbReference type="EMBL" id="ML996705">
    <property type="protein sequence ID" value="KAF2396837.1"/>
    <property type="molecule type" value="Genomic_DNA"/>
</dbReference>
<accession>A0A6G1HLX5</accession>
<dbReference type="PANTHER" id="PTHR47784">
    <property type="entry name" value="STEROL UPTAKE CONTROL PROTEIN 2"/>
    <property type="match status" value="1"/>
</dbReference>
<protein>
    <recommendedName>
        <fullName evidence="2">Zn(2)-C6 fungal-type domain-containing protein</fullName>
    </recommendedName>
</protein>
<dbReference type="InterPro" id="IPR021858">
    <property type="entry name" value="Fun_TF"/>
</dbReference>
<reference evidence="3" key="1">
    <citation type="journal article" date="2020" name="Stud. Mycol.">
        <title>101 Dothideomycetes genomes: a test case for predicting lifestyles and emergence of pathogens.</title>
        <authorList>
            <person name="Haridas S."/>
            <person name="Albert R."/>
            <person name="Binder M."/>
            <person name="Bloem J."/>
            <person name="Labutti K."/>
            <person name="Salamov A."/>
            <person name="Andreopoulos B."/>
            <person name="Baker S."/>
            <person name="Barry K."/>
            <person name="Bills G."/>
            <person name="Bluhm B."/>
            <person name="Cannon C."/>
            <person name="Castanera R."/>
            <person name="Culley D."/>
            <person name="Daum C."/>
            <person name="Ezra D."/>
            <person name="Gonzalez J."/>
            <person name="Henrissat B."/>
            <person name="Kuo A."/>
            <person name="Liang C."/>
            <person name="Lipzen A."/>
            <person name="Lutzoni F."/>
            <person name="Magnuson J."/>
            <person name="Mondo S."/>
            <person name="Nolan M."/>
            <person name="Ohm R."/>
            <person name="Pangilinan J."/>
            <person name="Park H.-J."/>
            <person name="Ramirez L."/>
            <person name="Alfaro M."/>
            <person name="Sun H."/>
            <person name="Tritt A."/>
            <person name="Yoshinaga Y."/>
            <person name="Zwiers L.-H."/>
            <person name="Turgeon B."/>
            <person name="Goodwin S."/>
            <person name="Spatafora J."/>
            <person name="Crous P."/>
            <person name="Grigoriev I."/>
        </authorList>
    </citation>
    <scope>NUCLEOTIDE SEQUENCE</scope>
    <source>
        <strain evidence="3">CBS 262.69</strain>
    </source>
</reference>
<evidence type="ECO:0000313" key="4">
    <source>
        <dbReference type="Proteomes" id="UP000799640"/>
    </source>
</evidence>
<dbReference type="Proteomes" id="UP000799640">
    <property type="component" value="Unassembled WGS sequence"/>
</dbReference>
<dbReference type="GO" id="GO:0001228">
    <property type="term" value="F:DNA-binding transcription activator activity, RNA polymerase II-specific"/>
    <property type="evidence" value="ECO:0007669"/>
    <property type="project" value="TreeGrafter"/>
</dbReference>
<name>A0A6G1HLX5_9PEZI</name>
<dbReference type="PROSITE" id="PS00463">
    <property type="entry name" value="ZN2_CY6_FUNGAL_1"/>
    <property type="match status" value="1"/>
</dbReference>
<dbReference type="SMART" id="SM00066">
    <property type="entry name" value="GAL4"/>
    <property type="match status" value="1"/>
</dbReference>
<dbReference type="InterPro" id="IPR053157">
    <property type="entry name" value="Sterol_Uptake_Regulator"/>
</dbReference>
<dbReference type="AlphaFoldDB" id="A0A6G1HLX5"/>
<keyword evidence="4" id="KW-1185">Reference proteome</keyword>
<keyword evidence="1" id="KW-0539">Nucleus</keyword>
<dbReference type="SUPFAM" id="SSF57701">
    <property type="entry name" value="Zn2/Cys6 DNA-binding domain"/>
    <property type="match status" value="1"/>
</dbReference>
<feature type="domain" description="Zn(2)-C6 fungal-type" evidence="2">
    <location>
        <begin position="18"/>
        <end position="47"/>
    </location>
</feature>
<evidence type="ECO:0000313" key="3">
    <source>
        <dbReference type="EMBL" id="KAF2396837.1"/>
    </source>
</evidence>
<dbReference type="PANTHER" id="PTHR47784:SF5">
    <property type="entry name" value="STEROL UPTAKE CONTROL PROTEIN 2"/>
    <property type="match status" value="1"/>
</dbReference>
<dbReference type="CDD" id="cd00067">
    <property type="entry name" value="GAL4"/>
    <property type="match status" value="1"/>
</dbReference>
<dbReference type="OrthoDB" id="5386330at2759"/>
<dbReference type="InterPro" id="IPR001138">
    <property type="entry name" value="Zn2Cys6_DnaBD"/>
</dbReference>